<dbReference type="GO" id="GO:0004519">
    <property type="term" value="F:endonuclease activity"/>
    <property type="evidence" value="ECO:0007669"/>
    <property type="project" value="UniProtKB-KW"/>
</dbReference>
<dbReference type="EMBL" id="FOLO01000063">
    <property type="protein sequence ID" value="SFD49946.1"/>
    <property type="molecule type" value="Genomic_DNA"/>
</dbReference>
<evidence type="ECO:0000313" key="3">
    <source>
        <dbReference type="Proteomes" id="UP000198862"/>
    </source>
</evidence>
<reference evidence="2 3" key="1">
    <citation type="submission" date="2016-10" db="EMBL/GenBank/DDBJ databases">
        <authorList>
            <person name="de Groot N.N."/>
        </authorList>
    </citation>
    <scope>NUCLEOTIDE SEQUENCE [LARGE SCALE GENOMIC DNA]</scope>
    <source>
        <strain evidence="2 3">DSM 6059</strain>
    </source>
</reference>
<proteinExistence type="predicted"/>
<keyword evidence="2" id="KW-0378">Hydrolase</keyword>
<keyword evidence="2" id="KW-0255">Endonuclease</keyword>
<organism evidence="2 3">
    <name type="scientific">Pseudoalteromonas denitrificans DSM 6059</name>
    <dbReference type="NCBI Taxonomy" id="1123010"/>
    <lineage>
        <taxon>Bacteria</taxon>
        <taxon>Pseudomonadati</taxon>
        <taxon>Pseudomonadota</taxon>
        <taxon>Gammaproteobacteria</taxon>
        <taxon>Alteromonadales</taxon>
        <taxon>Pseudoalteromonadaceae</taxon>
        <taxon>Pseudoalteromonas</taxon>
    </lineage>
</organism>
<dbReference type="InterPro" id="IPR036691">
    <property type="entry name" value="Endo/exonu/phosph_ase_sf"/>
</dbReference>
<protein>
    <submittedName>
        <fullName evidence="2">Endonuclease/Exonuclease/phosphatase family protein</fullName>
    </submittedName>
</protein>
<evidence type="ECO:0000259" key="1">
    <source>
        <dbReference type="Pfam" id="PF03372"/>
    </source>
</evidence>
<gene>
    <name evidence="2" type="ORF">SAMN02745724_04685</name>
</gene>
<dbReference type="PROSITE" id="PS51257">
    <property type="entry name" value="PROKAR_LIPOPROTEIN"/>
    <property type="match status" value="1"/>
</dbReference>
<dbReference type="SUPFAM" id="SSF56219">
    <property type="entry name" value="DNase I-like"/>
    <property type="match status" value="1"/>
</dbReference>
<accession>A0A1I1SU79</accession>
<name>A0A1I1SU79_9GAMM</name>
<dbReference type="AlphaFoldDB" id="A0A1I1SU79"/>
<keyword evidence="3" id="KW-1185">Reference proteome</keyword>
<dbReference type="GO" id="GO:0004527">
    <property type="term" value="F:exonuclease activity"/>
    <property type="evidence" value="ECO:0007669"/>
    <property type="project" value="UniProtKB-KW"/>
</dbReference>
<dbReference type="Proteomes" id="UP000198862">
    <property type="component" value="Unassembled WGS sequence"/>
</dbReference>
<dbReference type="Pfam" id="PF03372">
    <property type="entry name" value="Exo_endo_phos"/>
    <property type="match status" value="1"/>
</dbReference>
<sequence>MNKLIKSFSICAFMSVLTGCEHPNHTIPSKETELQKQNIPKMPIKIATWNAEHLAYPNTSGCKPRSSIDILKMKNYAKRLDAKIIALQEVASEDALRLIFPKKSWQIILSDKPDSPSYECRKNGFTSTQQKVAFAVHKSVPILKVNHNDQFNLGMPGLRYGLAITVKTALGNTEILNLHLKSGCFINDYLKSDSRACQTLAKQVPLLDSWIEHRENITSPYIILGDFNHRLSTPANRMFQELNNIENKTVSNLHLTTQNLISCHPRYPAPIDHIIIGGTKMNIKDISAHVHSYINMNETAMLSDHCAISINI</sequence>
<dbReference type="Gene3D" id="3.60.10.10">
    <property type="entry name" value="Endonuclease/exonuclease/phosphatase"/>
    <property type="match status" value="1"/>
</dbReference>
<dbReference type="InterPro" id="IPR005135">
    <property type="entry name" value="Endo/exonuclease/phosphatase"/>
</dbReference>
<dbReference type="STRING" id="1123010.SAMN02745724_04685"/>
<keyword evidence="2" id="KW-0540">Nuclease</keyword>
<feature type="domain" description="Endonuclease/exonuclease/phosphatase" evidence="1">
    <location>
        <begin position="47"/>
        <end position="305"/>
    </location>
</feature>
<dbReference type="OrthoDB" id="395856at2"/>
<keyword evidence="2" id="KW-0269">Exonuclease</keyword>
<dbReference type="RefSeq" id="WP_091990510.1">
    <property type="nucleotide sequence ID" value="NZ_FOLO01000063.1"/>
</dbReference>
<evidence type="ECO:0000313" key="2">
    <source>
        <dbReference type="EMBL" id="SFD49946.1"/>
    </source>
</evidence>